<accession>A0A369KX94</accession>
<name>A0A369KX94_9BACT</name>
<proteinExistence type="predicted"/>
<protein>
    <recommendedName>
        <fullName evidence="3">YkgJ family cysteine cluster protein</fullName>
    </recommendedName>
</protein>
<evidence type="ECO:0000313" key="1">
    <source>
        <dbReference type="EMBL" id="RDB37335.1"/>
    </source>
</evidence>
<dbReference type="EMBL" id="QOVW01000002">
    <property type="protein sequence ID" value="RDB37335.1"/>
    <property type="molecule type" value="Genomic_DNA"/>
</dbReference>
<sequence length="265" mass="30208">MEYSLAVQKFIPFILNLYQEQKKQIEQNTTQFIQKYPNEAKSCQKGCGACCHFAMIPVTIGEAFVLLNQLIVDGHNLKELSECLFSYVDKYFKIANKIGNLPLTEKDQKNFLLEALPCPFFRQDTPNQPMVGHCGIFEIQPSICIFYHSIDSPELCAQKKPHRTIDTVMQKGFSMQNELQIFERKELGRSAIGHMPLLLAALCTTEGLNIFLQEKPLSAAELKQEYAQELHDFTFYAELLGAIGYTLSERDILALSQAQKEIEKL</sequence>
<keyword evidence="2" id="KW-1185">Reference proteome</keyword>
<evidence type="ECO:0000313" key="2">
    <source>
        <dbReference type="Proteomes" id="UP000253934"/>
    </source>
</evidence>
<dbReference type="AlphaFoldDB" id="A0A369KX94"/>
<reference evidence="1" key="1">
    <citation type="submission" date="2018-04" db="EMBL/GenBank/DDBJ databases">
        <title>Draft genome sequence of the Candidatus Spirobacillus cienkowskii, a pathogen of freshwater Daphnia species, reconstructed from hemolymph metagenomic reads.</title>
        <authorList>
            <person name="Bresciani L."/>
            <person name="Lemos L.N."/>
            <person name="Wale N."/>
            <person name="Lin J.Y."/>
            <person name="Fernandes G.R."/>
            <person name="Duffy M.A."/>
            <person name="Rodrigues J.M."/>
        </authorList>
    </citation>
    <scope>NUCLEOTIDE SEQUENCE [LARGE SCALE GENOMIC DNA]</scope>
    <source>
        <strain evidence="1">Binning01</strain>
    </source>
</reference>
<comment type="caution">
    <text evidence="1">The sequence shown here is derived from an EMBL/GenBank/DDBJ whole genome shotgun (WGS) entry which is preliminary data.</text>
</comment>
<evidence type="ECO:0008006" key="3">
    <source>
        <dbReference type="Google" id="ProtNLM"/>
    </source>
</evidence>
<dbReference type="RefSeq" id="WP_338636339.1">
    <property type="nucleotide sequence ID" value="NZ_CP146516.1"/>
</dbReference>
<dbReference type="Proteomes" id="UP000253934">
    <property type="component" value="Unassembled WGS sequence"/>
</dbReference>
<organism evidence="1 2">
    <name type="scientific">Spirobacillus cienkowskii</name>
    <dbReference type="NCBI Taxonomy" id="495820"/>
    <lineage>
        <taxon>Bacteria</taxon>
        <taxon>Pseudomonadati</taxon>
        <taxon>Bdellovibrionota</taxon>
        <taxon>Oligoflexia</taxon>
        <taxon>Silvanigrellales</taxon>
        <taxon>Spirobacillus</taxon>
    </lineage>
</organism>
<gene>
    <name evidence="1" type="ORF">DCC88_00645</name>
</gene>